<sequence length="214" mass="23891">MDERQVPIKRTPFTTRDYARAVITAWRRLLATMPTKAAVGCLWAQYALETGRGAACWNNNIGNVKHAAGDGFNYIMLPNTWEVVNGVRVTFQPPHPATWFRAFDTLESAMTEHLRLLKEKRYASSWPAIEAGDPDGFARALKAKGYYTAPVEDYAKGLRTFHAEFMRSNAYDDAVEDVLAASEVPTEPELPIPPSEPTVVVRPKVPLGRPSLDE</sequence>
<dbReference type="STRING" id="1391654.AKJ09_03655"/>
<evidence type="ECO:0000259" key="2">
    <source>
        <dbReference type="Pfam" id="PF01832"/>
    </source>
</evidence>
<gene>
    <name evidence="3" type="ORF">AKJ09_03655</name>
</gene>
<evidence type="ECO:0000313" key="4">
    <source>
        <dbReference type="Proteomes" id="UP000064967"/>
    </source>
</evidence>
<accession>A0A0K1PUE3</accession>
<reference evidence="3 4" key="1">
    <citation type="submission" date="2015-08" db="EMBL/GenBank/DDBJ databases">
        <authorList>
            <person name="Babu N.S."/>
            <person name="Beckwith C.J."/>
            <person name="Beseler K.G."/>
            <person name="Brison A."/>
            <person name="Carone J.V."/>
            <person name="Caskin T.P."/>
            <person name="Diamond M."/>
            <person name="Durham M.E."/>
            <person name="Foxe J.M."/>
            <person name="Go M."/>
            <person name="Henderson B.A."/>
            <person name="Jones I.B."/>
            <person name="McGettigan J.A."/>
            <person name="Micheletti S.J."/>
            <person name="Nasrallah M.E."/>
            <person name="Ortiz D."/>
            <person name="Piller C.R."/>
            <person name="Privatt S.R."/>
            <person name="Schneider S.L."/>
            <person name="Sharp S."/>
            <person name="Smith T.C."/>
            <person name="Stanton J.D."/>
            <person name="Ullery H.E."/>
            <person name="Wilson R.J."/>
            <person name="Serrano M.G."/>
            <person name="Buck G."/>
            <person name="Lee V."/>
            <person name="Wang Y."/>
            <person name="Carvalho R."/>
            <person name="Voegtly L."/>
            <person name="Shi R."/>
            <person name="Duckworth R."/>
            <person name="Johnson A."/>
            <person name="Loviza R."/>
            <person name="Walstead R."/>
            <person name="Shah Z."/>
            <person name="Kiflezghi M."/>
            <person name="Wade K."/>
            <person name="Ball S.L."/>
            <person name="Bradley K.W."/>
            <person name="Asai D.J."/>
            <person name="Bowman C.A."/>
            <person name="Russell D.A."/>
            <person name="Pope W.H."/>
            <person name="Jacobs-Sera D."/>
            <person name="Hendrix R.W."/>
            <person name="Hatfull G.F."/>
        </authorList>
    </citation>
    <scope>NUCLEOTIDE SEQUENCE [LARGE SCALE GENOMIC DNA]</scope>
    <source>
        <strain evidence="3 4">DSM 27648</strain>
    </source>
</reference>
<dbReference type="KEGG" id="llu:AKJ09_03655"/>
<dbReference type="InterPro" id="IPR002901">
    <property type="entry name" value="MGlyc_endo_b_GlcNAc-like_dom"/>
</dbReference>
<dbReference type="EMBL" id="CP012333">
    <property type="protein sequence ID" value="AKU96991.1"/>
    <property type="molecule type" value="Genomic_DNA"/>
</dbReference>
<dbReference type="Proteomes" id="UP000064967">
    <property type="component" value="Chromosome"/>
</dbReference>
<feature type="region of interest" description="Disordered" evidence="1">
    <location>
        <begin position="183"/>
        <end position="214"/>
    </location>
</feature>
<dbReference type="Gene3D" id="1.10.530.10">
    <property type="match status" value="1"/>
</dbReference>
<dbReference type="RefSeq" id="WP_146648205.1">
    <property type="nucleotide sequence ID" value="NZ_CP012333.1"/>
</dbReference>
<organism evidence="3 4">
    <name type="scientific">Labilithrix luteola</name>
    <dbReference type="NCBI Taxonomy" id="1391654"/>
    <lineage>
        <taxon>Bacteria</taxon>
        <taxon>Pseudomonadati</taxon>
        <taxon>Myxococcota</taxon>
        <taxon>Polyangia</taxon>
        <taxon>Polyangiales</taxon>
        <taxon>Labilitrichaceae</taxon>
        <taxon>Labilithrix</taxon>
    </lineage>
</organism>
<feature type="domain" description="Mannosyl-glycoprotein endo-beta-N-acetylglucosamidase-like" evidence="2">
    <location>
        <begin position="41"/>
        <end position="160"/>
    </location>
</feature>
<protein>
    <recommendedName>
        <fullName evidence="2">Mannosyl-glycoprotein endo-beta-N-acetylglucosamidase-like domain-containing protein</fullName>
    </recommendedName>
</protein>
<dbReference type="OrthoDB" id="289937at2"/>
<name>A0A0K1PUE3_9BACT</name>
<dbReference type="GO" id="GO:0004040">
    <property type="term" value="F:amidase activity"/>
    <property type="evidence" value="ECO:0007669"/>
    <property type="project" value="InterPro"/>
</dbReference>
<proteinExistence type="predicted"/>
<dbReference type="Pfam" id="PF01832">
    <property type="entry name" value="Glucosaminidase"/>
    <property type="match status" value="1"/>
</dbReference>
<keyword evidence="4" id="KW-1185">Reference proteome</keyword>
<dbReference type="AlphaFoldDB" id="A0A0K1PUE3"/>
<evidence type="ECO:0000313" key="3">
    <source>
        <dbReference type="EMBL" id="AKU96991.1"/>
    </source>
</evidence>
<evidence type="ECO:0000256" key="1">
    <source>
        <dbReference type="SAM" id="MobiDB-lite"/>
    </source>
</evidence>